<evidence type="ECO:0000313" key="2">
    <source>
        <dbReference type="EMBL" id="KAG7398818.1"/>
    </source>
</evidence>
<dbReference type="Proteomes" id="UP000693981">
    <property type="component" value="Unassembled WGS sequence"/>
</dbReference>
<proteinExistence type="predicted"/>
<keyword evidence="3" id="KW-1185">Reference proteome</keyword>
<feature type="coiled-coil region" evidence="1">
    <location>
        <begin position="45"/>
        <end position="76"/>
    </location>
</feature>
<evidence type="ECO:0000313" key="3">
    <source>
        <dbReference type="Proteomes" id="UP000693981"/>
    </source>
</evidence>
<organism evidence="2 3">
    <name type="scientific">Phytophthora boehmeriae</name>
    <dbReference type="NCBI Taxonomy" id="109152"/>
    <lineage>
        <taxon>Eukaryota</taxon>
        <taxon>Sar</taxon>
        <taxon>Stramenopiles</taxon>
        <taxon>Oomycota</taxon>
        <taxon>Peronosporomycetes</taxon>
        <taxon>Peronosporales</taxon>
        <taxon>Peronosporaceae</taxon>
        <taxon>Phytophthora</taxon>
    </lineage>
</organism>
<reference evidence="2" key="1">
    <citation type="submission" date="2021-02" db="EMBL/GenBank/DDBJ databases">
        <authorList>
            <person name="Palmer J.M."/>
        </authorList>
    </citation>
    <scope>NUCLEOTIDE SEQUENCE</scope>
    <source>
        <strain evidence="2">SCRP23</strain>
    </source>
</reference>
<dbReference type="AlphaFoldDB" id="A0A8T1X310"/>
<evidence type="ECO:0000256" key="1">
    <source>
        <dbReference type="SAM" id="Coils"/>
    </source>
</evidence>
<gene>
    <name evidence="2" type="ORF">PHYBOEH_010450</name>
</gene>
<name>A0A8T1X310_9STRA</name>
<sequence>MATGLPSTDSLMALARTKGFQLTDRMAQAIEEAREVKRQEHCVRMVAFRRRKKETREKLREEHQQLEQQMKRCLEAVRNDIGVPVGNCYLSKMQSLQELVVEREAIQCHNAALRDAIDQYGHCQRLLLESTFSPVVDDRDDRMILPGINEDGWWVCFPRGEPSFHFYPFSKDELGSLTNSLDPGFASKPPSSSFVGTLFGWEVHRVPLLSEPSKPRSLHAWFTKRLNCSLDEALKISIETERELCPILATPMDWNFNQRRDVVIQSLQDFNPMLRVMVHSIPGPKPLRYLCCVRRKQWELHDGRRKLQLSMMIIDSKANKISREAEGPQSGTEWVTEGGAYATLTEVDDTTIDVTYEHHISTKSELQAAHLLVRWCQCAVRWEGILLPSSLLC</sequence>
<protein>
    <submittedName>
        <fullName evidence="2">Uncharacterized protein</fullName>
    </submittedName>
</protein>
<dbReference type="EMBL" id="JAGDFL010000071">
    <property type="protein sequence ID" value="KAG7398818.1"/>
    <property type="molecule type" value="Genomic_DNA"/>
</dbReference>
<keyword evidence="1" id="KW-0175">Coiled coil</keyword>
<accession>A0A8T1X310</accession>
<comment type="caution">
    <text evidence="2">The sequence shown here is derived from an EMBL/GenBank/DDBJ whole genome shotgun (WGS) entry which is preliminary data.</text>
</comment>
<dbReference type="OrthoDB" id="127910at2759"/>